<sequence length="1276" mass="143311">MVILERKLLLTFSPVTDDPGAYSPCVYDNIVYSRTFQILYRNEDIDINDVMLFKTHLFLDGERVEDALSEVDFQLKLDLHFTDSEQQLKDISAVPLISSRTLGLHFHPRRGLHHHVPVMFDYFHLSVISVTVHASLLALHQPFTSFVRPVRGSWLGKSNQELATDQTSVSLENLVFGAAYCKPPSPEGNSYVPWETCIQHAYKWHKDLCQLLLSAYSGLSSYYSNLLKEVPELSQADIEELVPEKTLSQLCSQLQLLDNPDKITEQISKDLAWLCSQLLVIWSKLLEIVTLHPEVTTYLMQEHHTLRVRRFSEAFFYTEHEKPAALTFQENLIQSHSNLASVVRSSEYLTSMPPLPVECLDIDGDWSSLPIIFEDRYVEHPRKAEEKKYKPETILGNTNICDHFIQTTTVYANASFDETSQRAHVSEVINPTQSPVHSYPEDFQKAENEAKVSLEDPPGHKSTGVTYIEVKPSMVDQYRGEPVLIVNASLPSHGSATDVEYNLLEAAHGLGGFTKENLECESIMMHNTGDFKDRQSLNKKRLHQGMPILSKSNSTELIGKSLKKALVANSFPNDKLDHFSLCSDAIKRSSSLISDSGIESEPSSVAWCDTRSRTVDPGSDKQLLQQLSRKYDMHRNSLEGVQTESNTSLPSGIQASLTSINSLPFEEEERDVELSKLTKSVSAPQISSPEETANDLTVVKAETAEENQDDILANDADRTESVMTTVTCSERYSHSMTIESSYAKPIADCSMSNSNSSLENLFSDTDKVTLDDDDVYGQTVMCNSHIQEDECFSDCLSQRPGKLDSTTFSLEMLVEDDTSHVNFSNLSPTKETIEGYPYLQEIELTEDSSSEQLLDNYSGSDQELLEVDHKGKLGKNVCTSLPQSSSNSTTVLAPDGRRGVDMVNLSVSCTATCLPFSSIQKDTPVIPGFSTKQVLFPITRQPLGSFGVISGDSSDTDEEVNERMLSFHQANEKFMEDLKFEGFMYSDLSILASDLPYFPPEEEHPEDGIHLVICVHGLDGNSADLRLVKTFLELGLPRSNLDFLMSEKNQNDTFADFDAMTDRLIDEIIQHIQLYNLSISRISFIGHSLGNIIIRSVLTRPRFRYYLNKLHTFLSLSGPHLGTLYSNSTLVSTGLWLMQKLKKSGSLLQLTFRDNADLRKSFLYQLSQKPGLQYFKNVVLVASPQDRYVPFHSARIEMCKNAIKDKHTGPIYTEMISNLLQPVIDSKDCTLIRHNVFHALPNTANTLIGRAAHIAVLDSELFLEKFFLVAGLSYFK</sequence>
<reference evidence="3" key="1">
    <citation type="thesis" date="2020" institute="ProQuest LLC" country="789 East Eisenhower Parkway, Ann Arbor, MI, USA">
        <title>Comparative Genomics and Chromosome Evolution.</title>
        <authorList>
            <person name="Mudd A.B."/>
        </authorList>
    </citation>
    <scope>NUCLEOTIDE SEQUENCE</scope>
    <source>
        <strain evidence="3">1538</strain>
        <tissue evidence="3">Blood</tissue>
    </source>
</reference>
<comment type="caution">
    <text evidence="3">The sequence shown here is derived from an EMBL/GenBank/DDBJ whole genome shotgun (WGS) entry which is preliminary data.</text>
</comment>
<dbReference type="SUPFAM" id="SSF53474">
    <property type="entry name" value="alpha/beta-Hydrolases"/>
    <property type="match status" value="1"/>
</dbReference>
<gene>
    <name evidence="3" type="ORF">GDO54_011674</name>
</gene>
<dbReference type="InterPro" id="IPR044294">
    <property type="entry name" value="Lipase-like"/>
</dbReference>
<accession>A0AAV3APC0</accession>
<comment type="similarity">
    <text evidence="1">Belongs to the FAM135 family.</text>
</comment>
<evidence type="ECO:0000313" key="4">
    <source>
        <dbReference type="Proteomes" id="UP001181693"/>
    </source>
</evidence>
<dbReference type="Proteomes" id="UP001181693">
    <property type="component" value="Unassembled WGS sequence"/>
</dbReference>
<protein>
    <recommendedName>
        <fullName evidence="2">DUF676 domain-containing protein</fullName>
    </recommendedName>
</protein>
<dbReference type="InterPro" id="IPR007751">
    <property type="entry name" value="DUF676_lipase-like"/>
</dbReference>
<dbReference type="Gene3D" id="3.40.50.1820">
    <property type="entry name" value="alpha/beta hydrolase"/>
    <property type="match status" value="1"/>
</dbReference>
<dbReference type="Pfam" id="PF12394">
    <property type="entry name" value="DUF3657"/>
    <property type="match status" value="1"/>
</dbReference>
<dbReference type="PANTHER" id="PTHR12482:SF3">
    <property type="entry name" value="PROTEIN FAM135B"/>
    <property type="match status" value="1"/>
</dbReference>
<name>A0AAV3APC0_PYXAD</name>
<evidence type="ECO:0000256" key="1">
    <source>
        <dbReference type="ARBA" id="ARBA00007949"/>
    </source>
</evidence>
<dbReference type="PANTHER" id="PTHR12482">
    <property type="entry name" value="LIPASE ROG1-RELATED-RELATED"/>
    <property type="match status" value="1"/>
</dbReference>
<feature type="domain" description="DUF676" evidence="2">
    <location>
        <begin position="1006"/>
        <end position="1200"/>
    </location>
</feature>
<evidence type="ECO:0000259" key="2">
    <source>
        <dbReference type="Pfam" id="PF05057"/>
    </source>
</evidence>
<evidence type="ECO:0000313" key="3">
    <source>
        <dbReference type="EMBL" id="DBA23963.1"/>
    </source>
</evidence>
<dbReference type="EMBL" id="DYDO01000005">
    <property type="protein sequence ID" value="DBA23963.1"/>
    <property type="molecule type" value="Genomic_DNA"/>
</dbReference>
<organism evidence="3 4">
    <name type="scientific">Pyxicephalus adspersus</name>
    <name type="common">African bullfrog</name>
    <dbReference type="NCBI Taxonomy" id="30357"/>
    <lineage>
        <taxon>Eukaryota</taxon>
        <taxon>Metazoa</taxon>
        <taxon>Chordata</taxon>
        <taxon>Craniata</taxon>
        <taxon>Vertebrata</taxon>
        <taxon>Euteleostomi</taxon>
        <taxon>Amphibia</taxon>
        <taxon>Batrachia</taxon>
        <taxon>Anura</taxon>
        <taxon>Neobatrachia</taxon>
        <taxon>Ranoidea</taxon>
        <taxon>Pyxicephalidae</taxon>
        <taxon>Pyxicephalinae</taxon>
        <taxon>Pyxicephalus</taxon>
    </lineage>
</organism>
<dbReference type="Pfam" id="PF05057">
    <property type="entry name" value="DUF676"/>
    <property type="match status" value="1"/>
</dbReference>
<dbReference type="InterPro" id="IPR022122">
    <property type="entry name" value="DUF3657"/>
</dbReference>
<dbReference type="AlphaFoldDB" id="A0AAV3APC0"/>
<keyword evidence="4" id="KW-1185">Reference proteome</keyword>
<dbReference type="FunFam" id="3.40.50.1820:FF:000004">
    <property type="entry name" value="Protein FAM135A isoform a"/>
    <property type="match status" value="1"/>
</dbReference>
<proteinExistence type="inferred from homology"/>
<dbReference type="InterPro" id="IPR029058">
    <property type="entry name" value="AB_hydrolase_fold"/>
</dbReference>